<dbReference type="EMBL" id="NWSH01002086">
    <property type="protein sequence ID" value="PCG69237.1"/>
    <property type="molecule type" value="Genomic_DNA"/>
</dbReference>
<dbReference type="AlphaFoldDB" id="A0A2A4JAU8"/>
<accession>A0A2A4JAU8</accession>
<evidence type="ECO:0000313" key="2">
    <source>
        <dbReference type="EMBL" id="PCG69237.1"/>
    </source>
</evidence>
<name>A0A2A4JAU8_HELVI</name>
<comment type="caution">
    <text evidence="2">The sequence shown here is derived from an EMBL/GenBank/DDBJ whole genome shotgun (WGS) entry which is preliminary data.</text>
</comment>
<evidence type="ECO:0000256" key="1">
    <source>
        <dbReference type="SAM" id="MobiDB-lite"/>
    </source>
</evidence>
<organism evidence="2">
    <name type="scientific">Heliothis virescens</name>
    <name type="common">Tobacco budworm moth</name>
    <dbReference type="NCBI Taxonomy" id="7102"/>
    <lineage>
        <taxon>Eukaryota</taxon>
        <taxon>Metazoa</taxon>
        <taxon>Ecdysozoa</taxon>
        <taxon>Arthropoda</taxon>
        <taxon>Hexapoda</taxon>
        <taxon>Insecta</taxon>
        <taxon>Pterygota</taxon>
        <taxon>Neoptera</taxon>
        <taxon>Endopterygota</taxon>
        <taxon>Lepidoptera</taxon>
        <taxon>Glossata</taxon>
        <taxon>Ditrysia</taxon>
        <taxon>Noctuoidea</taxon>
        <taxon>Noctuidae</taxon>
        <taxon>Heliothinae</taxon>
        <taxon>Heliothis</taxon>
    </lineage>
</organism>
<gene>
    <name evidence="2" type="ORF">B5V51_4347</name>
</gene>
<protein>
    <submittedName>
        <fullName evidence="2">Uncharacterized protein</fullName>
    </submittedName>
</protein>
<feature type="region of interest" description="Disordered" evidence="1">
    <location>
        <begin position="138"/>
        <end position="189"/>
    </location>
</feature>
<sequence length="438" mass="50538">MASNKNDTVTVPLNYAETKEKYEELVNSNTDLMNKHPLSTDEKIENKIKQIQNLEATEPDLAVLNLSLKTKLYRKRDNLLLEVLSVEESFDVILNAHIALGHTSAAITYKELISKVSIPTFAVSWVALACNVCEHKRKNKTPRPANSAPVAQKAVVKPVEEPQPTRLEPQPQTTKVQEPLPIPPKPKYTAPQIQKVQKPEYKIPQVQKLPQTESKASQTQNLPKRTNLHSKVIQKKTVDIPSGKKWRLNLIKHSSLIQSHNTRTCYLLIYRQVDTNFLILRPVFETSMELALELMKIFTEFGYPAKLYVNKLLEFYVQVIQVVRSINPVAPFDVELVKDTCSFDDDEMDVIMEIHKWMDLMNDVYWDQCLHIVQYRLNTKELTFVRMDTKEICIGKPFEMFFNFKVNTEIKWINPKTNELAFDFTKNVDEESSCTDSD</sequence>
<reference evidence="2" key="1">
    <citation type="submission" date="2017-09" db="EMBL/GenBank/DDBJ databases">
        <title>Contemporary evolution of a Lepidopteran species, Heliothis virescens, in response to modern agricultural practices.</title>
        <authorList>
            <person name="Fritz M.L."/>
            <person name="Deyonke A.M."/>
            <person name="Papanicolaou A."/>
            <person name="Micinski S."/>
            <person name="Westbrook J."/>
            <person name="Gould F."/>
        </authorList>
    </citation>
    <scope>NUCLEOTIDE SEQUENCE [LARGE SCALE GENOMIC DNA]</scope>
    <source>
        <strain evidence="2">HvINT-</strain>
        <tissue evidence="2">Whole body</tissue>
    </source>
</reference>
<proteinExistence type="predicted"/>
<feature type="compositionally biased region" description="Low complexity" evidence="1">
    <location>
        <begin position="148"/>
        <end position="157"/>
    </location>
</feature>